<dbReference type="InterPro" id="IPR025569">
    <property type="entry name" value="DUF4335"/>
</dbReference>
<reference evidence="3 4" key="1">
    <citation type="submission" date="2020-03" db="EMBL/GenBank/DDBJ databases">
        <title>Draft Genome Sequence of 2-Methylisoborneol Producing Pseudanabaena yagii Strain GIHE-NHR1 Isolated from North Han River in South Korea.</title>
        <authorList>
            <person name="Jeong J."/>
        </authorList>
    </citation>
    <scope>NUCLEOTIDE SEQUENCE [LARGE SCALE GENOMIC DNA]</scope>
    <source>
        <strain evidence="3 4">GIHE-NHR1</strain>
    </source>
</reference>
<name>A0ABX1LSV7_9CYAN</name>
<dbReference type="Proteomes" id="UP000738376">
    <property type="component" value="Unassembled WGS sequence"/>
</dbReference>
<organism evidence="3 4">
    <name type="scientific">Pseudanabaena yagii GIHE-NHR1</name>
    <dbReference type="NCBI Taxonomy" id="2722753"/>
    <lineage>
        <taxon>Bacteria</taxon>
        <taxon>Bacillati</taxon>
        <taxon>Cyanobacteriota</taxon>
        <taxon>Cyanophyceae</taxon>
        <taxon>Pseudanabaenales</taxon>
        <taxon>Pseudanabaenaceae</taxon>
        <taxon>Pseudanabaena</taxon>
        <taxon>Pseudanabaena yagii</taxon>
    </lineage>
</organism>
<dbReference type="RefSeq" id="WP_169362872.1">
    <property type="nucleotide sequence ID" value="NZ_JAAVJL010000001.1"/>
</dbReference>
<keyword evidence="4" id="KW-1185">Reference proteome</keyword>
<evidence type="ECO:0000313" key="3">
    <source>
        <dbReference type="EMBL" id="NMF57909.1"/>
    </source>
</evidence>
<sequence>MIQRSYSLPSCTLLIDGISTSGDTLSILSGFSCRFSHQSEAIEGGLDLLKALVKVVGAYAQALKSNTPLTIPEGQVRLEPEGKHLHLLSITANEANANTTQKIEIKLNTIQLFDLMESLDRLCCDSTTLPDLRLVTQISDYRAQAQLNSQAVPAIAGVISLAIAATVLYFVPTPKPETKPAQPVPTQTNPLPKVSTPPKPSASPESTSTPSSSTSPESSPTPTSSASPESSPTPSSSASPESSPTPTSSASPTSSSSPSSRNN</sequence>
<evidence type="ECO:0000313" key="4">
    <source>
        <dbReference type="Proteomes" id="UP000738376"/>
    </source>
</evidence>
<keyword evidence="2" id="KW-0472">Membrane</keyword>
<comment type="caution">
    <text evidence="3">The sequence shown here is derived from an EMBL/GenBank/DDBJ whole genome shotgun (WGS) entry which is preliminary data.</text>
</comment>
<proteinExistence type="predicted"/>
<feature type="compositionally biased region" description="Low complexity" evidence="1">
    <location>
        <begin position="202"/>
        <end position="263"/>
    </location>
</feature>
<gene>
    <name evidence="3" type="ORF">HC246_07715</name>
</gene>
<dbReference type="Pfam" id="PF14233">
    <property type="entry name" value="DUF4335"/>
    <property type="match status" value="1"/>
</dbReference>
<evidence type="ECO:0000256" key="2">
    <source>
        <dbReference type="SAM" id="Phobius"/>
    </source>
</evidence>
<protein>
    <submittedName>
        <fullName evidence="3">DUF4335 domain-containing protein</fullName>
    </submittedName>
</protein>
<dbReference type="EMBL" id="JAAVJL010000001">
    <property type="protein sequence ID" value="NMF57909.1"/>
    <property type="molecule type" value="Genomic_DNA"/>
</dbReference>
<feature type="transmembrane region" description="Helical" evidence="2">
    <location>
        <begin position="151"/>
        <end position="171"/>
    </location>
</feature>
<feature type="region of interest" description="Disordered" evidence="1">
    <location>
        <begin position="176"/>
        <end position="263"/>
    </location>
</feature>
<evidence type="ECO:0000256" key="1">
    <source>
        <dbReference type="SAM" id="MobiDB-lite"/>
    </source>
</evidence>
<keyword evidence="2" id="KW-1133">Transmembrane helix</keyword>
<keyword evidence="2" id="KW-0812">Transmembrane</keyword>
<accession>A0ABX1LSV7</accession>